<feature type="domain" description="Flagellar motor switch protein FliN-like C-terminal" evidence="8">
    <location>
        <begin position="20"/>
        <end position="90"/>
    </location>
</feature>
<dbReference type="GO" id="GO:0009425">
    <property type="term" value="C:bacterial-type flagellum basal body"/>
    <property type="evidence" value="ECO:0007669"/>
    <property type="project" value="UniProtKB-SubCell"/>
</dbReference>
<evidence type="ECO:0000313" key="9">
    <source>
        <dbReference type="EMBL" id="RST66788.1"/>
    </source>
</evidence>
<dbReference type="InterPro" id="IPR051469">
    <property type="entry name" value="FliN/MopA/SpaO"/>
</dbReference>
<dbReference type="InterPro" id="IPR001172">
    <property type="entry name" value="FliN_T3SS_HrcQb"/>
</dbReference>
<keyword evidence="9" id="KW-0282">Flagellum</keyword>
<keyword evidence="5 7" id="KW-0283">Flagellar rotation</keyword>
<dbReference type="PANTHER" id="PTHR43484:SF1">
    <property type="entry name" value="FLAGELLAR MOTOR SWITCH PROTEIN FLIN"/>
    <property type="match status" value="1"/>
</dbReference>
<dbReference type="Gene3D" id="2.30.330.10">
    <property type="entry name" value="SpoA-like"/>
    <property type="match status" value="1"/>
</dbReference>
<dbReference type="GO" id="GO:0071973">
    <property type="term" value="P:bacterial-type flagellum-dependent cell motility"/>
    <property type="evidence" value="ECO:0007669"/>
    <property type="project" value="UniProtKB-UniRule"/>
</dbReference>
<dbReference type="Proteomes" id="UP000279470">
    <property type="component" value="Unassembled WGS sequence"/>
</dbReference>
<reference evidence="10" key="1">
    <citation type="submission" date="2018-11" db="EMBL/GenBank/DDBJ databases">
        <title>Phylogenetic, genomic, and biogeographic characterization of a novel and ubiquitous marine invertebrate-associated Rickettsiales parasite, Candidatus Marinoinvertebrata rohwerii, gen. nov., sp. nov.</title>
        <authorList>
            <person name="Klinges J.G."/>
            <person name="Rosales S.M."/>
            <person name="Mcminds R."/>
            <person name="Shaver E.C."/>
            <person name="Shantz A."/>
            <person name="Peters E.C."/>
            <person name="Burkepile D.E."/>
            <person name="Silliman B.R."/>
            <person name="Vega Thurber R.L."/>
        </authorList>
    </citation>
    <scope>NUCLEOTIDE SEQUENCE [LARGE SCALE GENOMIC DNA]</scope>
    <source>
        <strain evidence="10">a_cerv_44</strain>
    </source>
</reference>
<organism evidence="9 10">
    <name type="scientific">Candidatus Aquarickettsia rohweri</name>
    <dbReference type="NCBI Taxonomy" id="2602574"/>
    <lineage>
        <taxon>Bacteria</taxon>
        <taxon>Pseudomonadati</taxon>
        <taxon>Pseudomonadota</taxon>
        <taxon>Alphaproteobacteria</taxon>
        <taxon>Rickettsiales</taxon>
        <taxon>Candidatus Midichloriaceae</taxon>
        <taxon>Candidatus Aquarickettsia</taxon>
    </lineage>
</organism>
<evidence type="ECO:0000256" key="1">
    <source>
        <dbReference type="ARBA" id="ARBA00009226"/>
    </source>
</evidence>
<keyword evidence="3 7" id="KW-1003">Cell membrane</keyword>
<gene>
    <name evidence="9" type="primary">fliN</name>
    <name evidence="9" type="ORF">EIC27_03425</name>
</gene>
<evidence type="ECO:0000259" key="8">
    <source>
        <dbReference type="Pfam" id="PF01052"/>
    </source>
</evidence>
<dbReference type="PANTHER" id="PTHR43484">
    <property type="match status" value="1"/>
</dbReference>
<dbReference type="Pfam" id="PF01052">
    <property type="entry name" value="FliMN_C"/>
    <property type="match status" value="1"/>
</dbReference>
<dbReference type="GO" id="GO:0003774">
    <property type="term" value="F:cytoskeletal motor activity"/>
    <property type="evidence" value="ECO:0007669"/>
    <property type="project" value="UniProtKB-UniRule"/>
</dbReference>
<dbReference type="SUPFAM" id="SSF101801">
    <property type="entry name" value="Surface presentation of antigens (SPOA)"/>
    <property type="match status" value="1"/>
</dbReference>
<evidence type="ECO:0000313" key="10">
    <source>
        <dbReference type="Proteomes" id="UP000279470"/>
    </source>
</evidence>
<protein>
    <recommendedName>
        <fullName evidence="2 7">Flagellar motor switch protein FliN</fullName>
    </recommendedName>
</protein>
<evidence type="ECO:0000256" key="3">
    <source>
        <dbReference type="ARBA" id="ARBA00022475"/>
    </source>
</evidence>
<sequence length="93" mass="10308">MSTETDNIKNKNGINLNLKAIYDVPMRLKVVLGQTDFKVSDLLKLNKGDKIELDKKPGDPVDLFVNDKLVAKGEIVLIDEKVGLTLTEIIAND</sequence>
<evidence type="ECO:0000256" key="2">
    <source>
        <dbReference type="ARBA" id="ARBA00021897"/>
    </source>
</evidence>
<evidence type="ECO:0000256" key="7">
    <source>
        <dbReference type="RuleBase" id="RU362074"/>
    </source>
</evidence>
<comment type="function">
    <text evidence="7">FliN is one of three proteins (FliG, FliN, FliM) that form the rotor-mounted switch complex (C ring), located at the base of the basal body. This complex interacts with the CheY and CheZ chemotaxis proteins, in addition to contacting components of the motor that determine the direction of flagellar rotation.</text>
</comment>
<keyword evidence="9" id="KW-0969">Cilium</keyword>
<keyword evidence="6 7" id="KW-0472">Membrane</keyword>
<evidence type="ECO:0000256" key="5">
    <source>
        <dbReference type="ARBA" id="ARBA00022779"/>
    </source>
</evidence>
<name>A0A429XKV4_9RICK</name>
<keyword evidence="4 7" id="KW-0145">Chemotaxis</keyword>
<dbReference type="InterPro" id="IPR036429">
    <property type="entry name" value="SpoA-like_sf"/>
</dbReference>
<keyword evidence="9" id="KW-0966">Cell projection</keyword>
<comment type="similarity">
    <text evidence="1 7">Belongs to the FliN/MopA/SpaO family.</text>
</comment>
<keyword evidence="10" id="KW-1185">Reference proteome</keyword>
<comment type="subcellular location">
    <subcellularLocation>
        <location evidence="7">Cell membrane</location>
        <topology evidence="7">Peripheral membrane protein</topology>
        <orientation evidence="7">Cytoplasmic side</orientation>
    </subcellularLocation>
    <subcellularLocation>
        <location evidence="7">Bacterial flagellum basal body</location>
    </subcellularLocation>
</comment>
<dbReference type="GO" id="GO:0005886">
    <property type="term" value="C:plasma membrane"/>
    <property type="evidence" value="ECO:0007669"/>
    <property type="project" value="UniProtKB-SubCell"/>
</dbReference>
<comment type="caution">
    <text evidence="9">The sequence shown here is derived from an EMBL/GenBank/DDBJ whole genome shotgun (WGS) entry which is preliminary data.</text>
</comment>
<dbReference type="OrthoDB" id="9790303at2"/>
<dbReference type="InterPro" id="IPR012826">
    <property type="entry name" value="FliN"/>
</dbReference>
<accession>A0A429XKV4</accession>
<evidence type="ECO:0000256" key="4">
    <source>
        <dbReference type="ARBA" id="ARBA00022500"/>
    </source>
</evidence>
<evidence type="ECO:0000256" key="6">
    <source>
        <dbReference type="ARBA" id="ARBA00023136"/>
    </source>
</evidence>
<dbReference type="InterPro" id="IPR001543">
    <property type="entry name" value="FliN-like_C"/>
</dbReference>
<proteinExistence type="inferred from homology"/>
<dbReference type="EMBL" id="RXFM01000039">
    <property type="protein sequence ID" value="RST66788.1"/>
    <property type="molecule type" value="Genomic_DNA"/>
</dbReference>
<keyword evidence="7" id="KW-0975">Bacterial flagellum</keyword>
<dbReference type="RefSeq" id="WP_126044743.1">
    <property type="nucleotide sequence ID" value="NZ_RXFM01000039.1"/>
</dbReference>
<dbReference type="AlphaFoldDB" id="A0A429XKV4"/>
<dbReference type="GO" id="GO:0006935">
    <property type="term" value="P:chemotaxis"/>
    <property type="evidence" value="ECO:0007669"/>
    <property type="project" value="UniProtKB-KW"/>
</dbReference>
<dbReference type="PRINTS" id="PR00956">
    <property type="entry name" value="FLGMOTORFLIN"/>
</dbReference>
<dbReference type="NCBIfam" id="TIGR02480">
    <property type="entry name" value="fliN"/>
    <property type="match status" value="1"/>
</dbReference>